<accession>A0A4P6M2W6</accession>
<feature type="compositionally biased region" description="Basic and acidic residues" evidence="1">
    <location>
        <begin position="32"/>
        <end position="62"/>
    </location>
</feature>
<dbReference type="Proteomes" id="UP000289794">
    <property type="component" value="Chromosome"/>
</dbReference>
<dbReference type="PROSITE" id="PS51257">
    <property type="entry name" value="PROKAR_LIPOPROTEIN"/>
    <property type="match status" value="1"/>
</dbReference>
<proteinExistence type="predicted"/>
<evidence type="ECO:0000259" key="2">
    <source>
        <dbReference type="SMART" id="SM00278"/>
    </source>
</evidence>
<dbReference type="RefSeq" id="WP_130182512.1">
    <property type="nucleotide sequence ID" value="NZ_CP035945.1"/>
</dbReference>
<evidence type="ECO:0000313" key="4">
    <source>
        <dbReference type="Proteomes" id="UP000289794"/>
    </source>
</evidence>
<dbReference type="Gene3D" id="3.10.560.10">
    <property type="entry name" value="Outer membrane lipoprotein wza domain like"/>
    <property type="match status" value="1"/>
</dbReference>
<dbReference type="PANTHER" id="PTHR21180">
    <property type="entry name" value="ENDONUCLEASE/EXONUCLEASE/PHOSPHATASE FAMILY DOMAIN-CONTAINING PROTEIN 1"/>
    <property type="match status" value="1"/>
</dbReference>
<dbReference type="InterPro" id="IPR003583">
    <property type="entry name" value="Hlx-hairpin-Hlx_DNA-bd_motif"/>
</dbReference>
<dbReference type="InterPro" id="IPR051675">
    <property type="entry name" value="Endo/Exo/Phosphatase_dom_1"/>
</dbReference>
<feature type="region of interest" description="Disordered" evidence="1">
    <location>
        <begin position="30"/>
        <end position="62"/>
    </location>
</feature>
<dbReference type="PANTHER" id="PTHR21180:SF32">
    <property type="entry name" value="ENDONUCLEASE_EXONUCLEASE_PHOSPHATASE FAMILY DOMAIN-CONTAINING PROTEIN 1"/>
    <property type="match status" value="1"/>
</dbReference>
<dbReference type="Pfam" id="PF12836">
    <property type="entry name" value="HHH_3"/>
    <property type="match status" value="1"/>
</dbReference>
<sequence>MNKKLCFGLLLLSALTVVSCQKQEETFLLSGEKTEQQERTEDIAGSEEKEDSKKEDSEKEADISVEKADAQQICVFLCGAVNRPGVYYLKEGARLYEGIAAAGGFSQDADENWWNQAAVMADGSRIQIYTREETEAFRESGQEPGSDAGAAASMAGSGAVLEAAQSAESQGLVNINTAGQEELQTVPGIGEVKAKAILAYREEHGEFSSVEEIQQVPGIKGKTYEKIKNYISD</sequence>
<reference evidence="3 4" key="1">
    <citation type="submission" date="2019-01" db="EMBL/GenBank/DDBJ databases">
        <title>PMF-metabolizing Aryl O-demethylase.</title>
        <authorList>
            <person name="Kim M."/>
        </authorList>
    </citation>
    <scope>NUCLEOTIDE SEQUENCE [LARGE SCALE GENOMIC DNA]</scope>
    <source>
        <strain evidence="3 4">PMF1</strain>
    </source>
</reference>
<name>A0A4P6M2W6_9FIRM</name>
<dbReference type="InterPro" id="IPR004509">
    <property type="entry name" value="Competence_ComEA_HhH"/>
</dbReference>
<dbReference type="Pfam" id="PF10531">
    <property type="entry name" value="SLBB"/>
    <property type="match status" value="1"/>
</dbReference>
<evidence type="ECO:0000256" key="1">
    <source>
        <dbReference type="SAM" id="MobiDB-lite"/>
    </source>
</evidence>
<evidence type="ECO:0000313" key="3">
    <source>
        <dbReference type="EMBL" id="QBE99444.1"/>
    </source>
</evidence>
<dbReference type="KEGG" id="bpro:PMF13cell1_05020"/>
<dbReference type="InterPro" id="IPR019554">
    <property type="entry name" value="Soluble_ligand-bd"/>
</dbReference>
<feature type="domain" description="Helix-hairpin-helix DNA-binding motif class 1" evidence="2">
    <location>
        <begin position="211"/>
        <end position="230"/>
    </location>
</feature>
<dbReference type="GO" id="GO:0015627">
    <property type="term" value="C:type II protein secretion system complex"/>
    <property type="evidence" value="ECO:0007669"/>
    <property type="project" value="TreeGrafter"/>
</dbReference>
<dbReference type="SMART" id="SM00278">
    <property type="entry name" value="HhH1"/>
    <property type="match status" value="2"/>
</dbReference>
<organism evidence="3 4">
    <name type="scientific">Blautia producta</name>
    <dbReference type="NCBI Taxonomy" id="33035"/>
    <lineage>
        <taxon>Bacteria</taxon>
        <taxon>Bacillati</taxon>
        <taxon>Bacillota</taxon>
        <taxon>Clostridia</taxon>
        <taxon>Lachnospirales</taxon>
        <taxon>Lachnospiraceae</taxon>
        <taxon>Blautia</taxon>
    </lineage>
</organism>
<dbReference type="Gene3D" id="1.10.150.280">
    <property type="entry name" value="AF1531-like domain"/>
    <property type="match status" value="1"/>
</dbReference>
<dbReference type="EMBL" id="CP035945">
    <property type="protein sequence ID" value="QBE99444.1"/>
    <property type="molecule type" value="Genomic_DNA"/>
</dbReference>
<dbReference type="GO" id="GO:0003677">
    <property type="term" value="F:DNA binding"/>
    <property type="evidence" value="ECO:0007669"/>
    <property type="project" value="InterPro"/>
</dbReference>
<dbReference type="NCBIfam" id="TIGR00426">
    <property type="entry name" value="competence protein ComEA helix-hairpin-helix repeat region"/>
    <property type="match status" value="1"/>
</dbReference>
<dbReference type="GO" id="GO:0006281">
    <property type="term" value="P:DNA repair"/>
    <property type="evidence" value="ECO:0007669"/>
    <property type="project" value="InterPro"/>
</dbReference>
<dbReference type="AlphaFoldDB" id="A0A4P6M2W6"/>
<gene>
    <name evidence="3" type="primary">comEA</name>
    <name evidence="3" type="ORF">PMF13cell1_05020</name>
</gene>
<dbReference type="InterPro" id="IPR010994">
    <property type="entry name" value="RuvA_2-like"/>
</dbReference>
<dbReference type="GO" id="GO:0015628">
    <property type="term" value="P:protein secretion by the type II secretion system"/>
    <property type="evidence" value="ECO:0007669"/>
    <property type="project" value="TreeGrafter"/>
</dbReference>
<feature type="domain" description="Helix-hairpin-helix DNA-binding motif class 1" evidence="2">
    <location>
        <begin position="181"/>
        <end position="200"/>
    </location>
</feature>
<protein>
    <submittedName>
        <fullName evidence="3">ComE operon protein 1</fullName>
    </submittedName>
</protein>
<dbReference type="SUPFAM" id="SSF47781">
    <property type="entry name" value="RuvA domain 2-like"/>
    <property type="match status" value="1"/>
</dbReference>